<dbReference type="PANTHER" id="PTHR46797">
    <property type="entry name" value="HTH-TYPE TRANSCRIPTIONAL REGULATOR"/>
    <property type="match status" value="1"/>
</dbReference>
<keyword evidence="1" id="KW-0805">Transcription regulation</keyword>
<dbReference type="Gene3D" id="1.10.260.40">
    <property type="entry name" value="lambda repressor-like DNA-binding domains"/>
    <property type="match status" value="1"/>
</dbReference>
<evidence type="ECO:0000313" key="6">
    <source>
        <dbReference type="Proteomes" id="UP001299235"/>
    </source>
</evidence>
<dbReference type="Gene3D" id="2.60.120.10">
    <property type="entry name" value="Jelly Rolls"/>
    <property type="match status" value="1"/>
</dbReference>
<dbReference type="InterPro" id="IPR010982">
    <property type="entry name" value="Lambda_DNA-bd_dom_sf"/>
</dbReference>
<feature type="domain" description="HTH cro/C1-type" evidence="4">
    <location>
        <begin position="12"/>
        <end position="66"/>
    </location>
</feature>
<evidence type="ECO:0000313" key="5">
    <source>
        <dbReference type="EMBL" id="MCC2149392.1"/>
    </source>
</evidence>
<dbReference type="Pfam" id="PF07883">
    <property type="entry name" value="Cupin_2"/>
    <property type="match status" value="1"/>
</dbReference>
<dbReference type="Proteomes" id="UP001299235">
    <property type="component" value="Unassembled WGS sequence"/>
</dbReference>
<keyword evidence="6" id="KW-1185">Reference proteome</keyword>
<dbReference type="PANTHER" id="PTHR46797:SF23">
    <property type="entry name" value="HTH-TYPE TRANSCRIPTIONAL REGULATOR SUTR"/>
    <property type="match status" value="1"/>
</dbReference>
<gene>
    <name evidence="5" type="ORF">LKD42_09000</name>
</gene>
<evidence type="ECO:0000256" key="3">
    <source>
        <dbReference type="ARBA" id="ARBA00023163"/>
    </source>
</evidence>
<dbReference type="SMART" id="SM00530">
    <property type="entry name" value="HTH_XRE"/>
    <property type="match status" value="1"/>
</dbReference>
<dbReference type="PROSITE" id="PS50943">
    <property type="entry name" value="HTH_CROC1"/>
    <property type="match status" value="1"/>
</dbReference>
<evidence type="ECO:0000256" key="2">
    <source>
        <dbReference type="ARBA" id="ARBA00023125"/>
    </source>
</evidence>
<dbReference type="Pfam" id="PF01381">
    <property type="entry name" value="HTH_3"/>
    <property type="match status" value="1"/>
</dbReference>
<dbReference type="SUPFAM" id="SSF51182">
    <property type="entry name" value="RmlC-like cupins"/>
    <property type="match status" value="1"/>
</dbReference>
<keyword evidence="3" id="KW-0804">Transcription</keyword>
<dbReference type="InterPro" id="IPR050807">
    <property type="entry name" value="TransReg_Diox_bact_type"/>
</dbReference>
<organism evidence="5 6">
    <name type="scientific">Hominisplanchenecus faecis</name>
    <dbReference type="NCBI Taxonomy" id="2885351"/>
    <lineage>
        <taxon>Bacteria</taxon>
        <taxon>Bacillati</taxon>
        <taxon>Bacillota</taxon>
        <taxon>Clostridia</taxon>
        <taxon>Lachnospirales</taxon>
        <taxon>Lachnospiraceae</taxon>
        <taxon>Hominisplanchenecus</taxon>
    </lineage>
</organism>
<dbReference type="InterPro" id="IPR001387">
    <property type="entry name" value="Cro/C1-type_HTH"/>
</dbReference>
<sequence>MDNLNYNVAVNLKRIRREKGMSLEGMAEQTGVSKSMLAQIEKGTANPSLGVIGKIIGGLHIEFQELTEDVFPGSRLVHIKEMEPTKEVRGEYKIWNCFPYEDNCVAKIYRIDMEPGAEYTGSIQGKKTRAYISVLEGEVKIRCGEEAYLVGKEDVFCLEMDRQHSYRNDTEKRISLICFFSDCHKRY</sequence>
<evidence type="ECO:0000259" key="4">
    <source>
        <dbReference type="PROSITE" id="PS50943"/>
    </source>
</evidence>
<dbReference type="EMBL" id="JAJEQE010000029">
    <property type="protein sequence ID" value="MCC2149392.1"/>
    <property type="molecule type" value="Genomic_DNA"/>
</dbReference>
<dbReference type="RefSeq" id="WP_248835490.1">
    <property type="nucleotide sequence ID" value="NZ_JAJEQE010000029.1"/>
</dbReference>
<accession>A0ABS8EWE1</accession>
<proteinExistence type="predicted"/>
<dbReference type="CDD" id="cd00093">
    <property type="entry name" value="HTH_XRE"/>
    <property type="match status" value="1"/>
</dbReference>
<comment type="caution">
    <text evidence="5">The sequence shown here is derived from an EMBL/GenBank/DDBJ whole genome shotgun (WGS) entry which is preliminary data.</text>
</comment>
<dbReference type="InterPro" id="IPR013096">
    <property type="entry name" value="Cupin_2"/>
</dbReference>
<reference evidence="5 6" key="1">
    <citation type="submission" date="2021-10" db="EMBL/GenBank/DDBJ databases">
        <title>Anaerobic single-cell dispensing facilitates the cultivation of human gut bacteria.</title>
        <authorList>
            <person name="Afrizal A."/>
        </authorList>
    </citation>
    <scope>NUCLEOTIDE SEQUENCE [LARGE SCALE GENOMIC DNA]</scope>
    <source>
        <strain evidence="5 6">CLA-AA-H246</strain>
    </source>
</reference>
<keyword evidence="2" id="KW-0238">DNA-binding</keyword>
<dbReference type="InterPro" id="IPR014710">
    <property type="entry name" value="RmlC-like_jellyroll"/>
</dbReference>
<dbReference type="InterPro" id="IPR011051">
    <property type="entry name" value="RmlC_Cupin_sf"/>
</dbReference>
<protein>
    <submittedName>
        <fullName evidence="5">Helix-turn-helix domain-containing protein</fullName>
    </submittedName>
</protein>
<name>A0ABS8EWE1_9FIRM</name>
<evidence type="ECO:0000256" key="1">
    <source>
        <dbReference type="ARBA" id="ARBA00023015"/>
    </source>
</evidence>
<dbReference type="SUPFAM" id="SSF47413">
    <property type="entry name" value="lambda repressor-like DNA-binding domains"/>
    <property type="match status" value="1"/>
</dbReference>